<dbReference type="SUPFAM" id="SSF51283">
    <property type="entry name" value="dUTPase-like"/>
    <property type="match status" value="1"/>
</dbReference>
<dbReference type="CDD" id="cd07557">
    <property type="entry name" value="trimeric_dUTPase"/>
    <property type="match status" value="1"/>
</dbReference>
<keyword evidence="2" id="KW-0546">Nucleotide metabolism</keyword>
<evidence type="ECO:0000313" key="4">
    <source>
        <dbReference type="Proteomes" id="UP000178162"/>
    </source>
</evidence>
<evidence type="ECO:0000256" key="2">
    <source>
        <dbReference type="ARBA" id="ARBA00023080"/>
    </source>
</evidence>
<evidence type="ECO:0000313" key="3">
    <source>
        <dbReference type="EMBL" id="OGY25859.1"/>
    </source>
</evidence>
<reference evidence="3 4" key="1">
    <citation type="journal article" date="2016" name="Nat. Commun.">
        <title>Thousands of microbial genomes shed light on interconnected biogeochemical processes in an aquifer system.</title>
        <authorList>
            <person name="Anantharaman K."/>
            <person name="Brown C.T."/>
            <person name="Hug L.A."/>
            <person name="Sharon I."/>
            <person name="Castelle C.J."/>
            <person name="Probst A.J."/>
            <person name="Thomas B.C."/>
            <person name="Singh A."/>
            <person name="Wilkins M.J."/>
            <person name="Karaoz U."/>
            <person name="Brodie E.L."/>
            <person name="Williams K.H."/>
            <person name="Hubbard S.S."/>
            <person name="Banfield J.F."/>
        </authorList>
    </citation>
    <scope>NUCLEOTIDE SEQUENCE [LARGE SCALE GENOMIC DNA]</scope>
</reference>
<dbReference type="EMBL" id="MHCR01000006">
    <property type="protein sequence ID" value="OGY25859.1"/>
    <property type="molecule type" value="Genomic_DNA"/>
</dbReference>
<organism evidence="3 4">
    <name type="scientific">Candidatus Woykebacteria bacterium RBG_16_39_9b</name>
    <dbReference type="NCBI Taxonomy" id="1802595"/>
    <lineage>
        <taxon>Bacteria</taxon>
        <taxon>Candidatus Woykeibacteriota</taxon>
    </lineage>
</organism>
<dbReference type="PANTHER" id="PTHR42680">
    <property type="entry name" value="DCTP DEAMINASE"/>
    <property type="match status" value="1"/>
</dbReference>
<dbReference type="AlphaFoldDB" id="A0A1G1WDT6"/>
<accession>A0A1G1WDT6</accession>
<comment type="caution">
    <text evidence="3">The sequence shown here is derived from an EMBL/GenBank/DDBJ whole genome shotgun (WGS) entry which is preliminary data.</text>
</comment>
<keyword evidence="1" id="KW-0378">Hydrolase</keyword>
<dbReference type="STRING" id="1802595.A2134_01710"/>
<dbReference type="PANTHER" id="PTHR42680:SF3">
    <property type="entry name" value="DCTP DEAMINASE"/>
    <property type="match status" value="1"/>
</dbReference>
<dbReference type="InterPro" id="IPR033704">
    <property type="entry name" value="dUTPase_trimeric"/>
</dbReference>
<proteinExistence type="predicted"/>
<dbReference type="InterPro" id="IPR036157">
    <property type="entry name" value="dUTPase-like_sf"/>
</dbReference>
<dbReference type="GO" id="GO:0008829">
    <property type="term" value="F:dCTP deaminase activity"/>
    <property type="evidence" value="ECO:0007669"/>
    <property type="project" value="InterPro"/>
</dbReference>
<protein>
    <submittedName>
        <fullName evidence="3">Uncharacterized protein</fullName>
    </submittedName>
</protein>
<dbReference type="GO" id="GO:0015949">
    <property type="term" value="P:nucleobase-containing small molecule interconversion"/>
    <property type="evidence" value="ECO:0007669"/>
    <property type="project" value="TreeGrafter"/>
</dbReference>
<dbReference type="Proteomes" id="UP000178162">
    <property type="component" value="Unassembled WGS sequence"/>
</dbReference>
<dbReference type="InterPro" id="IPR011962">
    <property type="entry name" value="dCTP_deaminase"/>
</dbReference>
<name>A0A1G1WDT6_9BACT</name>
<evidence type="ECO:0000256" key="1">
    <source>
        <dbReference type="ARBA" id="ARBA00022801"/>
    </source>
</evidence>
<sequence>MVLSGETIKKLIKTGKIKIEPYNEKNVGSISVDLHLGTQALNPDKGDEFDLHDYHLSLDEFLLSNTEEKLILPANIMARIVPRSSLARLGILLTFDADILPPNYQGKPVLTIKNLSRRPVLLKSGIALCQAIFEEVDKNAVGYKSSYTHTKPEASNLEEEM</sequence>
<dbReference type="Pfam" id="PF22769">
    <property type="entry name" value="DCD"/>
    <property type="match status" value="1"/>
</dbReference>
<gene>
    <name evidence="3" type="ORF">A2134_01710</name>
</gene>
<dbReference type="Gene3D" id="2.70.40.10">
    <property type="match status" value="1"/>
</dbReference>
<dbReference type="GO" id="GO:0006229">
    <property type="term" value="P:dUTP biosynthetic process"/>
    <property type="evidence" value="ECO:0007669"/>
    <property type="project" value="InterPro"/>
</dbReference>